<sequence>MTCSGVKSEEHGETSERSPQTEGSYRPYFILFFLRQSFALSLGLECRGISLAHSNLKLLGSSNPPASASRGAGTTGMPSIFVMKLHT</sequence>
<dbReference type="Proteomes" id="UP000694414">
    <property type="component" value="Unplaced"/>
</dbReference>
<organism evidence="2 3">
    <name type="scientific">Prolemur simus</name>
    <name type="common">Greater bamboo lemur</name>
    <name type="synonym">Hapalemur simus</name>
    <dbReference type="NCBI Taxonomy" id="1328070"/>
    <lineage>
        <taxon>Eukaryota</taxon>
        <taxon>Metazoa</taxon>
        <taxon>Chordata</taxon>
        <taxon>Craniata</taxon>
        <taxon>Vertebrata</taxon>
        <taxon>Euteleostomi</taxon>
        <taxon>Mammalia</taxon>
        <taxon>Eutheria</taxon>
        <taxon>Euarchontoglires</taxon>
        <taxon>Primates</taxon>
        <taxon>Strepsirrhini</taxon>
        <taxon>Lemuriformes</taxon>
        <taxon>Lemuridae</taxon>
        <taxon>Prolemur</taxon>
    </lineage>
</organism>
<reference evidence="2" key="2">
    <citation type="submission" date="2025-09" db="UniProtKB">
        <authorList>
            <consortium name="Ensembl"/>
        </authorList>
    </citation>
    <scope>IDENTIFICATION</scope>
</reference>
<dbReference type="Ensembl" id="ENSPSMT00000019838.1">
    <property type="protein sequence ID" value="ENSPSMP00000017063.1"/>
    <property type="gene ID" value="ENSPSMG00000012179.1"/>
</dbReference>
<proteinExistence type="predicted"/>
<feature type="compositionally biased region" description="Basic and acidic residues" evidence="1">
    <location>
        <begin position="7"/>
        <end position="16"/>
    </location>
</feature>
<evidence type="ECO:0000256" key="1">
    <source>
        <dbReference type="SAM" id="MobiDB-lite"/>
    </source>
</evidence>
<protein>
    <submittedName>
        <fullName evidence="2">Uncharacterized protein</fullName>
    </submittedName>
</protein>
<dbReference type="AlphaFoldDB" id="A0A8C8ZGP0"/>
<evidence type="ECO:0000313" key="2">
    <source>
        <dbReference type="Ensembl" id="ENSPSMP00000017063.1"/>
    </source>
</evidence>
<dbReference type="GeneTree" id="ENSGT00960000190141"/>
<reference evidence="2" key="1">
    <citation type="submission" date="2025-08" db="UniProtKB">
        <authorList>
            <consortium name="Ensembl"/>
        </authorList>
    </citation>
    <scope>IDENTIFICATION</scope>
</reference>
<name>A0A8C8ZGP0_PROSS</name>
<dbReference type="PANTHER" id="PTHR12138">
    <property type="entry name" value="PRIMATE-EXPANDED PROTEIN FAMILY"/>
    <property type="match status" value="1"/>
</dbReference>
<dbReference type="PANTHER" id="PTHR12138:SF162">
    <property type="entry name" value="CHROMOSOME UNDETERMINED SCAFFOLD_275, WHOLE GENOME SHOTGUN SEQUENCE"/>
    <property type="match status" value="1"/>
</dbReference>
<accession>A0A8C8ZGP0</accession>
<keyword evidence="3" id="KW-1185">Reference proteome</keyword>
<feature type="region of interest" description="Disordered" evidence="1">
    <location>
        <begin position="1"/>
        <end position="22"/>
    </location>
</feature>
<evidence type="ECO:0000313" key="3">
    <source>
        <dbReference type="Proteomes" id="UP000694414"/>
    </source>
</evidence>